<dbReference type="InterPro" id="IPR000297">
    <property type="entry name" value="PPIase_PpiC"/>
</dbReference>
<dbReference type="Proteomes" id="UP001255856">
    <property type="component" value="Unassembled WGS sequence"/>
</dbReference>
<dbReference type="PANTHER" id="PTHR43629:SF2">
    <property type="entry name" value="RHODANESE-LIKE_PPIC DOMAIN-CONTAINING PROTEIN 12, CHLOROPLASTIC"/>
    <property type="match status" value="1"/>
</dbReference>
<comment type="catalytic activity">
    <reaction evidence="2">
        <text>[protein]-peptidylproline (omega=180) = [protein]-peptidylproline (omega=0)</text>
        <dbReference type="Rhea" id="RHEA:16237"/>
        <dbReference type="Rhea" id="RHEA-COMP:10747"/>
        <dbReference type="Rhea" id="RHEA-COMP:10748"/>
        <dbReference type="ChEBI" id="CHEBI:83833"/>
        <dbReference type="ChEBI" id="CHEBI:83834"/>
        <dbReference type="EC" id="5.2.1.8"/>
    </reaction>
</comment>
<evidence type="ECO:0000259" key="3">
    <source>
        <dbReference type="PROSITE" id="PS50198"/>
    </source>
</evidence>
<evidence type="ECO:0000256" key="1">
    <source>
        <dbReference type="PROSITE-ProRule" id="PRU00278"/>
    </source>
</evidence>
<protein>
    <recommendedName>
        <fullName evidence="2">Peptidyl-prolyl cis-trans isomerase</fullName>
        <ecNumber evidence="2">5.2.1.8</ecNumber>
    </recommendedName>
</protein>
<dbReference type="AlphaFoldDB" id="A0AAD9IM21"/>
<dbReference type="Gene3D" id="3.40.250.10">
    <property type="entry name" value="Rhodanese-like domain"/>
    <property type="match status" value="1"/>
</dbReference>
<dbReference type="InterPro" id="IPR001763">
    <property type="entry name" value="Rhodanese-like_dom"/>
</dbReference>
<name>A0AAD9IM21_PROWI</name>
<dbReference type="EMBL" id="JASFZW010000001">
    <property type="protein sequence ID" value="KAK2080873.1"/>
    <property type="molecule type" value="Genomic_DNA"/>
</dbReference>
<evidence type="ECO:0000256" key="2">
    <source>
        <dbReference type="RuleBase" id="RU363014"/>
    </source>
</evidence>
<feature type="domain" description="Rhodanese" evidence="4">
    <location>
        <begin position="98"/>
        <end position="190"/>
    </location>
</feature>
<dbReference type="Pfam" id="PF00581">
    <property type="entry name" value="Rhodanese"/>
    <property type="match status" value="1"/>
</dbReference>
<dbReference type="InterPro" id="IPR036873">
    <property type="entry name" value="Rhodanese-like_dom_sf"/>
</dbReference>
<evidence type="ECO:0000259" key="4">
    <source>
        <dbReference type="PROSITE" id="PS50206"/>
    </source>
</evidence>
<dbReference type="GO" id="GO:0003755">
    <property type="term" value="F:peptidyl-prolyl cis-trans isomerase activity"/>
    <property type="evidence" value="ECO:0007669"/>
    <property type="project" value="UniProtKB-UniRule"/>
</dbReference>
<organism evidence="5 6">
    <name type="scientific">Prototheca wickerhamii</name>
    <dbReference type="NCBI Taxonomy" id="3111"/>
    <lineage>
        <taxon>Eukaryota</taxon>
        <taxon>Viridiplantae</taxon>
        <taxon>Chlorophyta</taxon>
        <taxon>core chlorophytes</taxon>
        <taxon>Trebouxiophyceae</taxon>
        <taxon>Chlorellales</taxon>
        <taxon>Chlorellaceae</taxon>
        <taxon>Prototheca</taxon>
    </lineage>
</organism>
<keyword evidence="1 2" id="KW-0413">Isomerase</keyword>
<dbReference type="PROSITE" id="PS50198">
    <property type="entry name" value="PPIC_PPIASE_2"/>
    <property type="match status" value="1"/>
</dbReference>
<keyword evidence="1 2" id="KW-0697">Rotamase</keyword>
<comment type="caution">
    <text evidence="5">The sequence shown here is derived from an EMBL/GenBank/DDBJ whole genome shotgun (WGS) entry which is preliminary data.</text>
</comment>
<keyword evidence="6" id="KW-1185">Reference proteome</keyword>
<dbReference type="SUPFAM" id="SSF52821">
    <property type="entry name" value="Rhodanese/Cell cycle control phosphatase"/>
    <property type="match status" value="1"/>
</dbReference>
<proteinExistence type="predicted"/>
<gene>
    <name evidence="5" type="ORF">QBZ16_000727</name>
</gene>
<dbReference type="PANTHER" id="PTHR43629">
    <property type="entry name" value="PEPTIDYL-PROLYL CIS-TRANS ISOMERASE"/>
    <property type="match status" value="1"/>
</dbReference>
<dbReference type="SMART" id="SM00450">
    <property type="entry name" value="RHOD"/>
    <property type="match status" value="1"/>
</dbReference>
<dbReference type="EC" id="5.2.1.8" evidence="2"/>
<reference evidence="5" key="1">
    <citation type="submission" date="2021-01" db="EMBL/GenBank/DDBJ databases">
        <authorList>
            <person name="Eckstrom K.M.E."/>
        </authorList>
    </citation>
    <scope>NUCLEOTIDE SEQUENCE</scope>
    <source>
        <strain evidence="5">UVCC 0001</strain>
    </source>
</reference>
<evidence type="ECO:0000313" key="5">
    <source>
        <dbReference type="EMBL" id="KAK2080873.1"/>
    </source>
</evidence>
<evidence type="ECO:0000313" key="6">
    <source>
        <dbReference type="Proteomes" id="UP001255856"/>
    </source>
</evidence>
<feature type="domain" description="PpiC" evidence="3">
    <location>
        <begin position="1"/>
        <end position="74"/>
    </location>
</feature>
<dbReference type="PROSITE" id="PS50206">
    <property type="entry name" value="RHODANESE_3"/>
    <property type="match status" value="1"/>
</dbReference>
<accession>A0AAD9IM21</accession>
<dbReference type="InterPro" id="IPR052204">
    <property type="entry name" value="PpiC/parvulin_rotamase"/>
</dbReference>
<sequence>MIHLRLSEGSSKNLEDLVDAQAIEDAMVSIGELGWVDPDETPPEVKRALDTARDGDAPVACPTPVGLLVMQVTESRERTEIRQIQAQDFASHLAESDLGQPLQLVDVREEWEAAAASIPGFKLLPLSRAAEWEDDLVEIFDTSRPIYCLCHHGVRSQRMAHLLQAKGFRNVYNIVGGIDAYSKEVDPSVPVY</sequence>